<dbReference type="PROSITE" id="PS00194">
    <property type="entry name" value="THIOREDOXIN_1"/>
    <property type="match status" value="1"/>
</dbReference>
<dbReference type="Pfam" id="PF00085">
    <property type="entry name" value="Thioredoxin"/>
    <property type="match status" value="1"/>
</dbReference>
<dbReference type="OrthoDB" id="371388at2759"/>
<evidence type="ECO:0000313" key="4">
    <source>
        <dbReference type="EMBL" id="KMZ78736.1"/>
    </source>
</evidence>
<dbReference type="Gene3D" id="3.40.30.10">
    <property type="entry name" value="Glutaredoxin"/>
    <property type="match status" value="1"/>
</dbReference>
<protein>
    <recommendedName>
        <fullName evidence="3">Thioredoxin domain-containing protein</fullName>
    </recommendedName>
</protein>
<dbReference type="InterPro" id="IPR017937">
    <property type="entry name" value="Thioredoxin_CS"/>
</dbReference>
<dbReference type="Proteomes" id="UP000053562">
    <property type="component" value="Unassembled WGS sequence"/>
</dbReference>
<feature type="domain" description="Thioredoxin" evidence="3">
    <location>
        <begin position="1201"/>
        <end position="1298"/>
    </location>
</feature>
<name>A0A0J9S7Q3_PLAVI</name>
<sequence length="1308" mass="152749">MKVDASEIFRNYDQRKAEEHIESLRNDIRSKEESIKTFLKEKSSHVIDNTIKIKSVYASVDKIKCQLEDIICTYKDLIGGVRNTASVNFGESSVHTEKFSESEKDIIKEVWKKKCDSYYFLFEGTHLGRSAGEGEAPQCDAAYHIVKTEKEELLNYDCFFLNNYINHVYLDVNKKMSEGKYSFVLNKLYTDIFLCMKVLSSLLKNEKMKNIYINMFNSNRSILYLNTYVNKHKENFCEILLKLIYSSYHNLAYNNACTVESIPQSVIVLLLFYSKQNCQLVEIVKNDLFGEILNARINLLHTFVRRGSHVQDGPLPLRKVKTLFLQITYLVLHTKYMALLLIDVTNEGLRRGVKNSQVGGLEQGCPLQWEEKNEQSCDDNAHGDEAEDAEGNPFLRRMQRELFILQNIPHEKAKKNKQYFNYAVSSMEEIKKSLNEGIVEKFSLAQKTYVQFACLTYEYMLHLLHVYYCKNDYGVTCGQLFTEFADINRLHNKMKGKIEMKERHYRKYVKDVDFYLNNSYLHAIHDEIFEIFFFLFFNKFVCAIPFFDHNPVDKWKLVMKIFLHNLFCNISISYERNCEIKSWVFYSFLLNLFYYYYEFFSIDLGRIYAQFCTVDRDSSEDQHTKKDDQKEAAERAKPRGKTSREGHFHRGFKKILKEKIHPLIFSAYKLIIFVETKEINHSANADFLLVDQGAHDVGDFSKMFDSFMSILKSHTGEGAHARESAIAKANVEGEPTSTRSCSLSRCPNLVRFLKVPLGGEATHVQNTPEGGKRPNSSATMRDGNVDCETVNLHQEKQSGMQEGREPPHTGNMPNCGDQIEERENSEEQYKELHLYVNLLRHNDKRSWTHFLSPREGSDKEEVANGFGGEPNFSLNDLKSIFLHIVYKILKTSVKCFCVGYLDNLKQHLHFYLNMLINNDIKNILCEKMNGHLVNIFSFSNLFILYVEKLFNTDVYRSVAIFLVKTALQKEVYKIYAQFICLVKEVYASQYARSNEKNKTLLNKKVTELYNIILLDLSFCEYILDNNNIIHKSTYDYLMRRYRNYETYYIKSCLYFVHIYKEKYNVYSEKDMNECSAGRHPFWGKLNEKDAEKKKKKKNAEMYPFKCLIDDVLTELNKLDNLNGIIFQKHIRLFAQNVIRDTYLLYYLFVQGPTINNLLGNVQTDANTSSLEIFHFNQVSSVGDNSIEDNLAEDKMYEEICNEEEYKKLFEEKNDVLYIVDVYTKWCGPCLFTFEIINKIYKANFTFTESVKIVAVCAQNIASLKNYDNNSKPFYLILKNGEIIRQIQGCNTPHIFALIDEHLLGTKFS</sequence>
<dbReference type="SUPFAM" id="SSF52833">
    <property type="entry name" value="Thioredoxin-like"/>
    <property type="match status" value="1"/>
</dbReference>
<feature type="compositionally biased region" description="Polar residues" evidence="2">
    <location>
        <begin position="763"/>
        <end position="779"/>
    </location>
</feature>
<organism evidence="4 5">
    <name type="scientific">Plasmodium vivax India VII</name>
    <dbReference type="NCBI Taxonomy" id="1077284"/>
    <lineage>
        <taxon>Eukaryota</taxon>
        <taxon>Sar</taxon>
        <taxon>Alveolata</taxon>
        <taxon>Apicomplexa</taxon>
        <taxon>Aconoidasida</taxon>
        <taxon>Haemosporida</taxon>
        <taxon>Plasmodiidae</taxon>
        <taxon>Plasmodium</taxon>
        <taxon>Plasmodium (Plasmodium)</taxon>
    </lineage>
</organism>
<accession>A0A0J9S7Q3</accession>
<keyword evidence="1" id="KW-0175">Coiled coil</keyword>
<evidence type="ECO:0000256" key="2">
    <source>
        <dbReference type="SAM" id="MobiDB-lite"/>
    </source>
</evidence>
<evidence type="ECO:0000259" key="3">
    <source>
        <dbReference type="Pfam" id="PF00085"/>
    </source>
</evidence>
<proteinExistence type="predicted"/>
<reference evidence="4 5" key="1">
    <citation type="submission" date="2011-08" db="EMBL/GenBank/DDBJ databases">
        <title>The Genome Sequence of Plasmodium vivax India VII.</title>
        <authorList>
            <consortium name="The Broad Institute Genome Sequencing Platform"/>
            <consortium name="The Broad Institute Genome Sequencing Center for Infectious Disease"/>
            <person name="Neafsey D."/>
            <person name="Carlton J."/>
            <person name="Barnwell J."/>
            <person name="Collins W."/>
            <person name="Escalante A."/>
            <person name="Mullikin J."/>
            <person name="Saul A."/>
            <person name="Guigo R."/>
            <person name="Camara F."/>
            <person name="Young S.K."/>
            <person name="Zeng Q."/>
            <person name="Gargeya S."/>
            <person name="Fitzgerald M."/>
            <person name="Haas B."/>
            <person name="Abouelleil A."/>
            <person name="Alvarado L."/>
            <person name="Arachchi H.M."/>
            <person name="Berlin A."/>
            <person name="Brown A."/>
            <person name="Chapman S.B."/>
            <person name="Chen Z."/>
            <person name="Dunbar C."/>
            <person name="Freedman E."/>
            <person name="Gearin G."/>
            <person name="Gellesch M."/>
            <person name="Goldberg J."/>
            <person name="Griggs A."/>
            <person name="Gujja S."/>
            <person name="Heiman D."/>
            <person name="Howarth C."/>
            <person name="Larson L."/>
            <person name="Lui A."/>
            <person name="MacDonald P.J.P."/>
            <person name="Montmayeur A."/>
            <person name="Murphy C."/>
            <person name="Neiman D."/>
            <person name="Pearson M."/>
            <person name="Priest M."/>
            <person name="Roberts A."/>
            <person name="Saif S."/>
            <person name="Shea T."/>
            <person name="Shenoy N."/>
            <person name="Sisk P."/>
            <person name="Stolte C."/>
            <person name="Sykes S."/>
            <person name="Wortman J."/>
            <person name="Nusbaum C."/>
            <person name="Birren B."/>
        </authorList>
    </citation>
    <scope>NUCLEOTIDE SEQUENCE [LARGE SCALE GENOMIC DNA]</scope>
    <source>
        <strain evidence="4 5">India VII</strain>
    </source>
</reference>
<gene>
    <name evidence="4" type="ORF">PVIIG_00131</name>
</gene>
<dbReference type="InterPro" id="IPR013766">
    <property type="entry name" value="Thioredoxin_domain"/>
</dbReference>
<feature type="coiled-coil region" evidence="1">
    <location>
        <begin position="14"/>
        <end position="41"/>
    </location>
</feature>
<dbReference type="EMBL" id="KQ234361">
    <property type="protein sequence ID" value="KMZ78736.1"/>
    <property type="molecule type" value="Genomic_DNA"/>
</dbReference>
<evidence type="ECO:0000313" key="5">
    <source>
        <dbReference type="Proteomes" id="UP000053562"/>
    </source>
</evidence>
<feature type="region of interest" description="Disordered" evidence="2">
    <location>
        <begin position="619"/>
        <end position="646"/>
    </location>
</feature>
<dbReference type="InterPro" id="IPR036249">
    <property type="entry name" value="Thioredoxin-like_sf"/>
</dbReference>
<evidence type="ECO:0000256" key="1">
    <source>
        <dbReference type="SAM" id="Coils"/>
    </source>
</evidence>
<feature type="region of interest" description="Disordered" evidence="2">
    <location>
        <begin position="761"/>
        <end position="782"/>
    </location>
</feature>